<keyword evidence="2" id="KW-1185">Reference proteome</keyword>
<organism evidence="1 2">
    <name type="scientific">Paenibacillus xerothermodurans</name>
    <dbReference type="NCBI Taxonomy" id="1977292"/>
    <lineage>
        <taxon>Bacteria</taxon>
        <taxon>Bacillati</taxon>
        <taxon>Bacillota</taxon>
        <taxon>Bacilli</taxon>
        <taxon>Bacillales</taxon>
        <taxon>Paenibacillaceae</taxon>
        <taxon>Paenibacillus</taxon>
    </lineage>
</organism>
<dbReference type="EMBL" id="NHRJ02000014">
    <property type="protein sequence ID" value="PZE19711.1"/>
    <property type="molecule type" value="Genomic_DNA"/>
</dbReference>
<protein>
    <submittedName>
        <fullName evidence="1">Uncharacterized protein</fullName>
    </submittedName>
</protein>
<gene>
    <name evidence="1" type="ORF">CBW46_017435</name>
</gene>
<accession>A0A2W1N988</accession>
<dbReference type="AlphaFoldDB" id="A0A2W1N988"/>
<evidence type="ECO:0000313" key="1">
    <source>
        <dbReference type="EMBL" id="PZE19711.1"/>
    </source>
</evidence>
<proteinExistence type="predicted"/>
<reference evidence="1" key="1">
    <citation type="submission" date="2018-06" db="EMBL/GenBank/DDBJ databases">
        <title>Paenibacillus xerothermodurans sp. nov. an extremely dry heat resistant spore forming bacterium isolated from the soil of Cape Canaveral, Florida.</title>
        <authorList>
            <person name="Seuylemezian A."/>
            <person name="Kaur N."/>
            <person name="Patil P."/>
            <person name="Patil P."/>
            <person name="Mayilraj S."/>
            <person name="Vaishampayan P."/>
        </authorList>
    </citation>
    <scope>NUCLEOTIDE SEQUENCE [LARGE SCALE GENOMIC DNA]</scope>
    <source>
        <strain evidence="1">ATCC 27380</strain>
    </source>
</reference>
<evidence type="ECO:0000313" key="2">
    <source>
        <dbReference type="Proteomes" id="UP000214746"/>
    </source>
</evidence>
<comment type="caution">
    <text evidence="1">The sequence shown here is derived from an EMBL/GenBank/DDBJ whole genome shotgun (WGS) entry which is preliminary data.</text>
</comment>
<name>A0A2W1N988_PAEXE</name>
<dbReference type="Proteomes" id="UP000214746">
    <property type="component" value="Unassembled WGS sequence"/>
</dbReference>
<sequence>MAWVYAGGEVAATNGQIDVWGINRIDSEARAAKSLSRMAPIQEHPVPLKKTWFGMLLCSFGSQCLLAFY</sequence>